<name>A0A4Z2JFY6_9TELE</name>
<dbReference type="Proteomes" id="UP000314294">
    <property type="component" value="Unassembled WGS sequence"/>
</dbReference>
<dbReference type="EMBL" id="SRLO01000002">
    <property type="protein sequence ID" value="TNN89166.1"/>
    <property type="molecule type" value="Genomic_DNA"/>
</dbReference>
<dbReference type="AlphaFoldDB" id="A0A4Z2JFY6"/>
<feature type="region of interest" description="Disordered" evidence="1">
    <location>
        <begin position="1"/>
        <end position="32"/>
    </location>
</feature>
<accession>A0A4Z2JFY6</accession>
<protein>
    <submittedName>
        <fullName evidence="2">Uncharacterized protein</fullName>
    </submittedName>
</protein>
<comment type="caution">
    <text evidence="2">The sequence shown here is derived from an EMBL/GenBank/DDBJ whole genome shotgun (WGS) entry which is preliminary data.</text>
</comment>
<feature type="compositionally biased region" description="Basic and acidic residues" evidence="1">
    <location>
        <begin position="1"/>
        <end position="21"/>
    </location>
</feature>
<evidence type="ECO:0000256" key="1">
    <source>
        <dbReference type="SAM" id="MobiDB-lite"/>
    </source>
</evidence>
<keyword evidence="3" id="KW-1185">Reference proteome</keyword>
<evidence type="ECO:0000313" key="2">
    <source>
        <dbReference type="EMBL" id="TNN89166.1"/>
    </source>
</evidence>
<reference evidence="2 3" key="1">
    <citation type="submission" date="2019-03" db="EMBL/GenBank/DDBJ databases">
        <title>First draft genome of Liparis tanakae, snailfish: a comprehensive survey of snailfish specific genes.</title>
        <authorList>
            <person name="Kim W."/>
            <person name="Song I."/>
            <person name="Jeong J.-H."/>
            <person name="Kim D."/>
            <person name="Kim S."/>
            <person name="Ryu S."/>
            <person name="Song J.Y."/>
            <person name="Lee S.K."/>
        </authorList>
    </citation>
    <scope>NUCLEOTIDE SEQUENCE [LARGE SCALE GENOMIC DNA]</scope>
    <source>
        <tissue evidence="2">Muscle</tissue>
    </source>
</reference>
<proteinExistence type="predicted"/>
<evidence type="ECO:0000313" key="3">
    <source>
        <dbReference type="Proteomes" id="UP000314294"/>
    </source>
</evidence>
<organism evidence="2 3">
    <name type="scientific">Liparis tanakae</name>
    <name type="common">Tanaka's snailfish</name>
    <dbReference type="NCBI Taxonomy" id="230148"/>
    <lineage>
        <taxon>Eukaryota</taxon>
        <taxon>Metazoa</taxon>
        <taxon>Chordata</taxon>
        <taxon>Craniata</taxon>
        <taxon>Vertebrata</taxon>
        <taxon>Euteleostomi</taxon>
        <taxon>Actinopterygii</taxon>
        <taxon>Neopterygii</taxon>
        <taxon>Teleostei</taxon>
        <taxon>Neoteleostei</taxon>
        <taxon>Acanthomorphata</taxon>
        <taxon>Eupercaria</taxon>
        <taxon>Perciformes</taxon>
        <taxon>Cottioidei</taxon>
        <taxon>Cottales</taxon>
        <taxon>Liparidae</taxon>
        <taxon>Liparis</taxon>
    </lineage>
</organism>
<gene>
    <name evidence="2" type="ORF">EYF80_000454</name>
</gene>
<sequence length="74" mass="8421">MERRRNGKMDVTRKAEEGKGREGRRKAERFHTTGVSPTLSLKFFHAVSGAKDVSSIRWHQKAANQSGVFELHLI</sequence>